<name>A0A517NEZ6_9BACT</name>
<proteinExistence type="predicted"/>
<dbReference type="Pfam" id="PF13578">
    <property type="entry name" value="Methyltransf_24"/>
    <property type="match status" value="1"/>
</dbReference>
<dbReference type="KEGG" id="rlc:K227x_41020"/>
<keyword evidence="2" id="KW-1185">Reference proteome</keyword>
<dbReference type="Gene3D" id="3.40.50.150">
    <property type="entry name" value="Vaccinia Virus protein VP39"/>
    <property type="match status" value="1"/>
</dbReference>
<accession>A0A517NEZ6</accession>
<dbReference type="EMBL" id="CP036525">
    <property type="protein sequence ID" value="QDT05699.1"/>
    <property type="molecule type" value="Genomic_DNA"/>
</dbReference>
<evidence type="ECO:0000313" key="2">
    <source>
        <dbReference type="Proteomes" id="UP000318538"/>
    </source>
</evidence>
<dbReference type="OrthoDB" id="276962at2"/>
<gene>
    <name evidence="1" type="ORF">K227x_41020</name>
</gene>
<dbReference type="Proteomes" id="UP000318538">
    <property type="component" value="Chromosome"/>
</dbReference>
<reference evidence="1 2" key="1">
    <citation type="submission" date="2019-02" db="EMBL/GenBank/DDBJ databases">
        <title>Deep-cultivation of Planctomycetes and their phenomic and genomic characterization uncovers novel biology.</title>
        <authorList>
            <person name="Wiegand S."/>
            <person name="Jogler M."/>
            <person name="Boedeker C."/>
            <person name="Pinto D."/>
            <person name="Vollmers J."/>
            <person name="Rivas-Marin E."/>
            <person name="Kohn T."/>
            <person name="Peeters S.H."/>
            <person name="Heuer A."/>
            <person name="Rast P."/>
            <person name="Oberbeckmann S."/>
            <person name="Bunk B."/>
            <person name="Jeske O."/>
            <person name="Meyerdierks A."/>
            <person name="Storesund J.E."/>
            <person name="Kallscheuer N."/>
            <person name="Luecker S."/>
            <person name="Lage O.M."/>
            <person name="Pohl T."/>
            <person name="Merkel B.J."/>
            <person name="Hornburger P."/>
            <person name="Mueller R.-W."/>
            <person name="Bruemmer F."/>
            <person name="Labrenz M."/>
            <person name="Spormann A.M."/>
            <person name="Op den Camp H."/>
            <person name="Overmann J."/>
            <person name="Amann R."/>
            <person name="Jetten M.S.M."/>
            <person name="Mascher T."/>
            <person name="Medema M.H."/>
            <person name="Devos D.P."/>
            <person name="Kaster A.-K."/>
            <person name="Ovreas L."/>
            <person name="Rohde M."/>
            <person name="Galperin M.Y."/>
            <person name="Jogler C."/>
        </authorList>
    </citation>
    <scope>NUCLEOTIDE SEQUENCE [LARGE SCALE GENOMIC DNA]</scope>
    <source>
        <strain evidence="1 2">K22_7</strain>
    </source>
</reference>
<organism evidence="1 2">
    <name type="scientific">Rubripirellula lacrimiformis</name>
    <dbReference type="NCBI Taxonomy" id="1930273"/>
    <lineage>
        <taxon>Bacteria</taxon>
        <taxon>Pseudomonadati</taxon>
        <taxon>Planctomycetota</taxon>
        <taxon>Planctomycetia</taxon>
        <taxon>Pirellulales</taxon>
        <taxon>Pirellulaceae</taxon>
        <taxon>Rubripirellula</taxon>
    </lineage>
</organism>
<dbReference type="InterPro" id="IPR029063">
    <property type="entry name" value="SAM-dependent_MTases_sf"/>
</dbReference>
<evidence type="ECO:0008006" key="3">
    <source>
        <dbReference type="Google" id="ProtNLM"/>
    </source>
</evidence>
<evidence type="ECO:0000313" key="1">
    <source>
        <dbReference type="EMBL" id="QDT05699.1"/>
    </source>
</evidence>
<dbReference type="AlphaFoldDB" id="A0A517NEZ6"/>
<protein>
    <recommendedName>
        <fullName evidence="3">Methyltransferase domain protein</fullName>
    </recommendedName>
</protein>
<sequence length="254" mass="28580">MRCFGFYRVFFSVLFVVWISKWHGREFFYLCLRSSGMIVQSPRGSLERTKNFVSFVRDGYRSACGKQRKHTVGAQRSVADRDLEEWGFHSNTVSGEEWALLSQMVAESAKFDGPIVEIGVLAGRTTQRIASAKSSEQKILAVDNFCWNPWGLSADEQWSLVCLSLGYLVENDDVEICRTDKNEFFESYDGPAPALVFADAMHDYEETKKDLLWAKKVGAGIICGHDYSDDFPGVKQIVDELGGPRLLAGSVFVL</sequence>